<dbReference type="PROSITE" id="PS00409">
    <property type="entry name" value="PROKAR_NTER_METHYL"/>
    <property type="match status" value="1"/>
</dbReference>
<name>A0A240U518_9BURK</name>
<keyword evidence="1" id="KW-1133">Transmembrane helix</keyword>
<keyword evidence="3" id="KW-1185">Reference proteome</keyword>
<sequence length="296" mass="31191">MKTLQTPHRQHGVTLIELMVGLSIGLLVVAVAMGALMVSRGISGSVSDASGIQQQGAYILRVIGQQLRQTGSLYLNPDPAGGTSTDVLSPVAFEIKANAVGSGNSFEQENTLAGASDTVTTGFRRYADNVFMVAGTEAAASTPATFGTDYLARNCIGAPGNSSTDQRVESNFAFDSAKNELRCGGNGAAAQAIAQNVAQFQVIYMVQTTDAAGTKVQYTKGSDMPSAATDPKWRRVQGVQVCLVLYGSEPIDMPAGSSYTDCDGNSVNMTTLTGGRKNRMHLLFRNTFQLRSQGLI</sequence>
<dbReference type="InterPro" id="IPR012902">
    <property type="entry name" value="N_methyl_site"/>
</dbReference>
<dbReference type="GO" id="GO:0043683">
    <property type="term" value="P:type IV pilus assembly"/>
    <property type="evidence" value="ECO:0007669"/>
    <property type="project" value="InterPro"/>
</dbReference>
<reference evidence="2 3" key="1">
    <citation type="submission" date="2017-05" db="EMBL/GenBank/DDBJ databases">
        <title>Polyphasic characterization of four soil-derived phenanthrene-degrading Acidovorax strains and proposal of Acidovorax phenanthrenivorans sp. nov.</title>
        <authorList>
            <person name="Singleton D.R."/>
            <person name="Lee J."/>
            <person name="Dickey A.N."/>
            <person name="Stroud A."/>
            <person name="Scholl E.H."/>
            <person name="Wright F.A."/>
            <person name="Aitken M.D."/>
        </authorList>
    </citation>
    <scope>NUCLEOTIDE SEQUENCE [LARGE SCALE GENOMIC DNA]</scope>
    <source>
        <strain evidence="2">NA3</strain>
    </source>
</reference>
<feature type="transmembrane region" description="Helical" evidence="1">
    <location>
        <begin position="12"/>
        <end position="38"/>
    </location>
</feature>
<dbReference type="Pfam" id="PF07963">
    <property type="entry name" value="N_methyl"/>
    <property type="match status" value="1"/>
</dbReference>
<dbReference type="AlphaFoldDB" id="A0A240U518"/>
<dbReference type="EMBL" id="CP021361">
    <property type="protein sequence ID" value="ART52544.1"/>
    <property type="molecule type" value="Genomic_DNA"/>
</dbReference>
<dbReference type="Pfam" id="PF16074">
    <property type="entry name" value="PilW"/>
    <property type="match status" value="1"/>
</dbReference>
<dbReference type="KEGG" id="acin:CBP34_13975"/>
<evidence type="ECO:0000256" key="1">
    <source>
        <dbReference type="SAM" id="Phobius"/>
    </source>
</evidence>
<dbReference type="InterPro" id="IPR032092">
    <property type="entry name" value="PilW"/>
</dbReference>
<protein>
    <submittedName>
        <fullName evidence="2">Prepilin-type cleavage/methylation domain-containing protein</fullName>
    </submittedName>
</protein>
<keyword evidence="1" id="KW-0812">Transmembrane</keyword>
<gene>
    <name evidence="2" type="ORF">CBP34_13975</name>
</gene>
<keyword evidence="1" id="KW-0472">Membrane</keyword>
<dbReference type="Proteomes" id="UP000194432">
    <property type="component" value="Chromosome 1"/>
</dbReference>
<proteinExistence type="predicted"/>
<evidence type="ECO:0000313" key="3">
    <source>
        <dbReference type="Proteomes" id="UP000194432"/>
    </source>
</evidence>
<dbReference type="RefSeq" id="WP_094098396.1">
    <property type="nucleotide sequence ID" value="NZ_CP021361.1"/>
</dbReference>
<evidence type="ECO:0000313" key="2">
    <source>
        <dbReference type="EMBL" id="ART52544.1"/>
    </source>
</evidence>
<accession>A0A240U518</accession>
<dbReference type="NCBIfam" id="TIGR02532">
    <property type="entry name" value="IV_pilin_GFxxxE"/>
    <property type="match status" value="1"/>
</dbReference>
<organism evidence="2 3">
    <name type="scientific">Acidovorax carolinensis</name>
    <dbReference type="NCBI Taxonomy" id="553814"/>
    <lineage>
        <taxon>Bacteria</taxon>
        <taxon>Pseudomonadati</taxon>
        <taxon>Pseudomonadota</taxon>
        <taxon>Betaproteobacteria</taxon>
        <taxon>Burkholderiales</taxon>
        <taxon>Comamonadaceae</taxon>
        <taxon>Acidovorax</taxon>
    </lineage>
</organism>